<keyword evidence="4" id="KW-0732">Signal</keyword>
<accession>A0ABP0IBE5</accession>
<dbReference type="PANTHER" id="PTHR46662">
    <property type="entry name" value="DI-GLUCOSE BINDING PROTEIN WITH LEUCINE-RICH REPEAT DOMAIN-CONTAINING PROTEIN"/>
    <property type="match status" value="1"/>
</dbReference>
<dbReference type="InterPro" id="IPR001611">
    <property type="entry name" value="Leu-rich_rpt"/>
</dbReference>
<dbReference type="SMART" id="SM00369">
    <property type="entry name" value="LRR_TYP"/>
    <property type="match status" value="6"/>
</dbReference>
<dbReference type="InterPro" id="IPR003591">
    <property type="entry name" value="Leu-rich_rpt_typical-subtyp"/>
</dbReference>
<dbReference type="Gene3D" id="3.80.10.10">
    <property type="entry name" value="Ribonuclease Inhibitor"/>
    <property type="match status" value="3"/>
</dbReference>
<keyword evidence="3" id="KW-0472">Membrane</keyword>
<dbReference type="SUPFAM" id="SSF52058">
    <property type="entry name" value="L domain-like"/>
    <property type="match status" value="1"/>
</dbReference>
<gene>
    <name evidence="5" type="ORF">CCMP2556_LOCUS5848</name>
</gene>
<dbReference type="InterPro" id="IPR032675">
    <property type="entry name" value="LRR_dom_sf"/>
</dbReference>
<keyword evidence="1" id="KW-0433">Leucine-rich repeat</keyword>
<protein>
    <submittedName>
        <fullName evidence="5">Uncharacterized protein</fullName>
    </submittedName>
</protein>
<keyword evidence="6" id="KW-1185">Reference proteome</keyword>
<proteinExistence type="predicted"/>
<evidence type="ECO:0000313" key="6">
    <source>
        <dbReference type="Proteomes" id="UP001642484"/>
    </source>
</evidence>
<feature type="signal peptide" evidence="4">
    <location>
        <begin position="1"/>
        <end position="17"/>
    </location>
</feature>
<feature type="transmembrane region" description="Helical" evidence="3">
    <location>
        <begin position="967"/>
        <end position="986"/>
    </location>
</feature>
<evidence type="ECO:0000256" key="4">
    <source>
        <dbReference type="SAM" id="SignalP"/>
    </source>
</evidence>
<dbReference type="Proteomes" id="UP001642484">
    <property type="component" value="Unassembled WGS sequence"/>
</dbReference>
<dbReference type="Pfam" id="PF00560">
    <property type="entry name" value="LRR_1"/>
    <property type="match status" value="3"/>
</dbReference>
<evidence type="ECO:0000256" key="2">
    <source>
        <dbReference type="ARBA" id="ARBA00022737"/>
    </source>
</evidence>
<evidence type="ECO:0000256" key="1">
    <source>
        <dbReference type="ARBA" id="ARBA00022614"/>
    </source>
</evidence>
<feature type="transmembrane region" description="Helical" evidence="3">
    <location>
        <begin position="674"/>
        <end position="695"/>
    </location>
</feature>
<evidence type="ECO:0000256" key="3">
    <source>
        <dbReference type="SAM" id="Phobius"/>
    </source>
</evidence>
<comment type="caution">
    <text evidence="5">The sequence shown here is derived from an EMBL/GenBank/DDBJ whole genome shotgun (WGS) entry which is preliminary data.</text>
</comment>
<reference evidence="5 6" key="1">
    <citation type="submission" date="2024-02" db="EMBL/GenBank/DDBJ databases">
        <authorList>
            <person name="Chen Y."/>
            <person name="Shah S."/>
            <person name="Dougan E. K."/>
            <person name="Thang M."/>
            <person name="Chan C."/>
        </authorList>
    </citation>
    <scope>NUCLEOTIDE SEQUENCE [LARGE SCALE GENOMIC DNA]</scope>
</reference>
<feature type="chain" id="PRO_5047321939" evidence="4">
    <location>
        <begin position="18"/>
        <end position="1217"/>
    </location>
</feature>
<name>A0ABP0IBE5_9DINO</name>
<keyword evidence="3" id="KW-0812">Transmembrane</keyword>
<dbReference type="EMBL" id="CAXAMN010002492">
    <property type="protein sequence ID" value="CAK8999900.1"/>
    <property type="molecule type" value="Genomic_DNA"/>
</dbReference>
<feature type="transmembrane region" description="Helical" evidence="3">
    <location>
        <begin position="584"/>
        <end position="606"/>
    </location>
</feature>
<dbReference type="InterPro" id="IPR025875">
    <property type="entry name" value="Leu-rich_rpt_4"/>
</dbReference>
<sequence>MVSRLLVFVLLHHVCLALDAEEQDSLRAVLKALGYEDIEGCVAECDAKDECCEDSVTIVDAHVEGIYLQEQNLSGEVHGKICAFKKLRFLYLHDNNLYGDIPPFASLTSLKTLDLSQNRFTGKIPRMPSGLRELRLSNNFLEGEIPQHLSELKELEDLTLAGNGLQGEIPANLRSQRLSLARNNLTGPIRKEMCHERLSGLFLSNNKLVGKIPQELLECPSIKRLDLANNKLNGTVQTTLPKLMQELRLNNNNLSGEIPAELMQAPELTLLRLDCNNFSGSVRALTLPKVKTLDMSENHLEGEVPSELIDLKELEYLSLSNNEFKGKLPNLSNLMNLRKVSLGHNKFNGEFPESFCKMQKLFSLQLRNNKFGDRLPECISEMQSLVHLLLSGNRFEGRVPSLSNLSRLTVLTLDSNRFSGPMPDLPVAKLAVVTLHDNSFSGEVKSLRLHSECVDNANFDFFGRSCVKVGNEIHEWGHRCCEDLMATYKVDIEQLLVNCPQTCNFSKSLTCDKHGLKPKITLHGNHFCGILPETISEDDSVVVATALMGNMFGNGTEMMVHWLRNEAMQQFLFFSPNTYWSEKWIAGEFLVLCIVFLEIVLCSPFWRRLRLAVEEERDKEAMGVASSYRQTMLMATCSIAFCCVTLPAFILGSNFYPRYGQYLPRASAAYLQEAWLEVVIIVLWCLWSGFFRIAISTWPVPDWSESRDFGRRKTFTAQIQVSRSPTRVATFLLLWLVVVLTVSGPAIFFSMAEAVPHHSIYDLTLKICHEGAPRIGLLVDLLLAGKLVQWFSSKTGLRPTTLFIFMHLCSQWFLPMMATMILHENCAGGWKTLWDVCDRRSSRHKLFDWMVFDTKVLTTAEICRTPPWRFLDGSCSRSLLETSSRFVLEKLFLKATIQPVLLGTIWLVMRRKGCWQHTAAQEADGGQHCKCCSWSGFKSLATKTILSVSQHAQLNTWLEVILTLGPLVPLVSVMASACVATNFVLFHLAMSMDVKVKEDKDDMNNSLAGLSLGHLRLSLMAGWFFQLWHAYSTRMFGRSLLFAMAWILLPEKVLKKVPKVELFQKWMRQFWKLAKQAKSPKHEAVESADGPSFILQMSEMNRPLAEPAQASLRELVSERATPNDISSDRVQKYARMLFFCRVVGVGPSTCRQARLVKLLEQFDSPSVSTCLQNAVSESAACFLRGLLPQMGAFHSEDVSDLHIFSSASEAFEAGFQV</sequence>
<evidence type="ECO:0000313" key="5">
    <source>
        <dbReference type="EMBL" id="CAK8999900.1"/>
    </source>
</evidence>
<feature type="transmembrane region" description="Helical" evidence="3">
    <location>
        <begin position="632"/>
        <end position="653"/>
    </location>
</feature>
<keyword evidence="2" id="KW-0677">Repeat</keyword>
<keyword evidence="3" id="KW-1133">Transmembrane helix</keyword>
<organism evidence="5 6">
    <name type="scientific">Durusdinium trenchii</name>
    <dbReference type="NCBI Taxonomy" id="1381693"/>
    <lineage>
        <taxon>Eukaryota</taxon>
        <taxon>Sar</taxon>
        <taxon>Alveolata</taxon>
        <taxon>Dinophyceae</taxon>
        <taxon>Suessiales</taxon>
        <taxon>Symbiodiniaceae</taxon>
        <taxon>Durusdinium</taxon>
    </lineage>
</organism>
<feature type="transmembrane region" description="Helical" evidence="3">
    <location>
        <begin position="1007"/>
        <end position="1025"/>
    </location>
</feature>
<dbReference type="PROSITE" id="PS51450">
    <property type="entry name" value="LRR"/>
    <property type="match status" value="2"/>
</dbReference>
<feature type="transmembrane region" description="Helical" evidence="3">
    <location>
        <begin position="732"/>
        <end position="755"/>
    </location>
</feature>
<dbReference type="PANTHER" id="PTHR46662:SF104">
    <property type="entry name" value="GPI-ANCHORED ADHESIN-LIKE PROTEIN PGA55-RELATED"/>
    <property type="match status" value="1"/>
</dbReference>
<dbReference type="Pfam" id="PF13855">
    <property type="entry name" value="LRR_8"/>
    <property type="match status" value="1"/>
</dbReference>
<dbReference type="Pfam" id="PF12799">
    <property type="entry name" value="LRR_4"/>
    <property type="match status" value="1"/>
</dbReference>